<evidence type="ECO:0000313" key="2">
    <source>
        <dbReference type="Proteomes" id="UP000779507"/>
    </source>
</evidence>
<organism evidence="1 2">
    <name type="scientific">Hymenobacter caeli</name>
    <dbReference type="NCBI Taxonomy" id="2735894"/>
    <lineage>
        <taxon>Bacteria</taxon>
        <taxon>Pseudomonadati</taxon>
        <taxon>Bacteroidota</taxon>
        <taxon>Cytophagia</taxon>
        <taxon>Cytophagales</taxon>
        <taxon>Hymenobacteraceae</taxon>
        <taxon>Hymenobacter</taxon>
    </lineage>
</organism>
<dbReference type="RefSeq" id="WP_173810617.1">
    <property type="nucleotide sequence ID" value="NZ_JABSNP010000012.1"/>
</dbReference>
<dbReference type="Proteomes" id="UP000779507">
    <property type="component" value="Unassembled WGS sequence"/>
</dbReference>
<evidence type="ECO:0000313" key="1">
    <source>
        <dbReference type="EMBL" id="NRT19906.1"/>
    </source>
</evidence>
<evidence type="ECO:0008006" key="3">
    <source>
        <dbReference type="Google" id="ProtNLM"/>
    </source>
</evidence>
<keyword evidence="2" id="KW-1185">Reference proteome</keyword>
<proteinExistence type="predicted"/>
<gene>
    <name evidence="1" type="ORF">HNP98_002742</name>
</gene>
<name>A0ABX2FRT6_9BACT</name>
<protein>
    <recommendedName>
        <fullName evidence="3">Exo-alpha-sialidase</fullName>
    </recommendedName>
</protein>
<dbReference type="EMBL" id="JABSNP010000012">
    <property type="protein sequence ID" value="NRT19906.1"/>
    <property type="molecule type" value="Genomic_DNA"/>
</dbReference>
<comment type="caution">
    <text evidence="1">The sequence shown here is derived from an EMBL/GenBank/DDBJ whole genome shotgun (WGS) entry which is preliminary data.</text>
</comment>
<dbReference type="PROSITE" id="PS51257">
    <property type="entry name" value="PROKAR_LIPOPROTEIN"/>
    <property type="match status" value="1"/>
</dbReference>
<sequence>MRLTTKLMFASAVLALATACKKEIDTVTVQVDKVYSWAEVKYLINYQRNVIQVTTGTNTLNLQETGRFEVLSPIAGSAEKAANGYYTGFGHTLSRTWGFDPLPFDVRDAVPMNANFYANPGGYRDASSDTVLTIYPTAYFDGPAYLHLRKLDPHAVQFENFPVGTMHPFGVINRNDYLLCSYYTDNPFANTGFNLVLSKLSTGPVKPPVPQSGPNSRTLVDSRVIRIPTLGLSERDFKEFWAIDDYFLVWCNNAGLYKVRQDGSVKQINGPPNFTSGPVAPTTIYKWKGTVYSIQQSSGGDAIFYTSTNDGETWQQISGFNQALIFSTFYPVGDSLVGISHGVITNSIYTLRWLNANTIRLRELKNDGLGYADFADLAQLGDTVYLGTTSGLFKRPLNKFFEGK</sequence>
<accession>A0ABX2FRT6</accession>
<reference evidence="1 2" key="1">
    <citation type="submission" date="2020-05" db="EMBL/GenBank/DDBJ databases">
        <title>Genomic Encyclopedia of Type Strains, Phase IV (KMG-V): Genome sequencing to study the core and pangenomes of soil and plant-associated prokaryotes.</title>
        <authorList>
            <person name="Whitman W."/>
        </authorList>
    </citation>
    <scope>NUCLEOTIDE SEQUENCE [LARGE SCALE GENOMIC DNA]</scope>
    <source>
        <strain evidence="1 2">9A</strain>
    </source>
</reference>